<keyword evidence="5" id="KW-0406">Ion transport</keyword>
<dbReference type="Gene3D" id="3.10.580.10">
    <property type="entry name" value="CBS-domain"/>
    <property type="match status" value="1"/>
</dbReference>
<dbReference type="AlphaFoldDB" id="Q1JXR8"/>
<feature type="transmembrane region" description="Helical" evidence="11">
    <location>
        <begin position="354"/>
        <end position="373"/>
    </location>
</feature>
<dbReference type="SUPFAM" id="SSF54631">
    <property type="entry name" value="CBS-domain pair"/>
    <property type="match status" value="1"/>
</dbReference>
<keyword evidence="14" id="KW-1185">Reference proteome</keyword>
<organism evidence="13 14">
    <name type="scientific">Desulfuromonas acetoxidans (strain DSM 684 / 11070)</name>
    <dbReference type="NCBI Taxonomy" id="281689"/>
    <lineage>
        <taxon>Bacteria</taxon>
        <taxon>Pseudomonadati</taxon>
        <taxon>Thermodesulfobacteriota</taxon>
        <taxon>Desulfuromonadia</taxon>
        <taxon>Desulfuromonadales</taxon>
        <taxon>Desulfuromonadaceae</taxon>
        <taxon>Desulfuromonas</taxon>
    </lineage>
</organism>
<comment type="caution">
    <text evidence="13">The sequence shown here is derived from an EMBL/GenBank/DDBJ whole genome shotgun (WGS) entry which is preliminary data.</text>
</comment>
<keyword evidence="10" id="KW-0129">CBS domain</keyword>
<dbReference type="CDD" id="cd00400">
    <property type="entry name" value="Voltage_gated_ClC"/>
    <property type="match status" value="1"/>
</dbReference>
<keyword evidence="3 11" id="KW-0812">Transmembrane</keyword>
<dbReference type="EMBL" id="AAEW02000014">
    <property type="protein sequence ID" value="EAT15075.1"/>
    <property type="molecule type" value="Genomic_DNA"/>
</dbReference>
<evidence type="ECO:0000256" key="9">
    <source>
        <dbReference type="ARBA" id="ARBA00023303"/>
    </source>
</evidence>
<dbReference type="PRINTS" id="PR00762">
    <property type="entry name" value="CLCHANNEL"/>
</dbReference>
<reference evidence="13" key="2">
    <citation type="submission" date="2006-05" db="EMBL/GenBank/DDBJ databases">
        <title>Sequencing of the draft genome and assembly of Desulfuromonas acetoxidans DSM 684.</title>
        <authorList>
            <consortium name="US DOE Joint Genome Institute (JGI-PGF)"/>
            <person name="Copeland A."/>
            <person name="Lucas S."/>
            <person name="Lapidus A."/>
            <person name="Barry K."/>
            <person name="Detter J.C."/>
            <person name="Glavina del Rio T."/>
            <person name="Hammon N."/>
            <person name="Israni S."/>
            <person name="Dalin E."/>
            <person name="Tice H."/>
            <person name="Bruce D."/>
            <person name="Pitluck S."/>
            <person name="Richardson P."/>
        </authorList>
    </citation>
    <scope>NUCLEOTIDE SEQUENCE [LARGE SCALE GENOMIC DNA]</scope>
    <source>
        <strain evidence="13">DSM 684</strain>
    </source>
</reference>
<feature type="domain" description="CBS" evidence="12">
    <location>
        <begin position="533"/>
        <end position="592"/>
    </location>
</feature>
<evidence type="ECO:0000256" key="4">
    <source>
        <dbReference type="ARBA" id="ARBA00022989"/>
    </source>
</evidence>
<feature type="transmembrane region" description="Helical" evidence="11">
    <location>
        <begin position="413"/>
        <end position="430"/>
    </location>
</feature>
<dbReference type="CDD" id="cd04613">
    <property type="entry name" value="CBS_pair_voltage-gated_CLC_bac"/>
    <property type="match status" value="1"/>
</dbReference>
<protein>
    <submittedName>
        <fullName evidence="13">Cl- channel, voltage gated</fullName>
    </submittedName>
</protein>
<dbReference type="GO" id="GO:0034707">
    <property type="term" value="C:chloride channel complex"/>
    <property type="evidence" value="ECO:0007669"/>
    <property type="project" value="UniProtKB-KW"/>
</dbReference>
<evidence type="ECO:0000256" key="10">
    <source>
        <dbReference type="PROSITE-ProRule" id="PRU00703"/>
    </source>
</evidence>
<keyword evidence="8" id="KW-0868">Chloride</keyword>
<evidence type="ECO:0000256" key="1">
    <source>
        <dbReference type="ARBA" id="ARBA00004141"/>
    </source>
</evidence>
<dbReference type="InterPro" id="IPR001807">
    <property type="entry name" value="ClC"/>
</dbReference>
<evidence type="ECO:0000256" key="5">
    <source>
        <dbReference type="ARBA" id="ARBA00023065"/>
    </source>
</evidence>
<feature type="domain" description="CBS" evidence="12">
    <location>
        <begin position="468"/>
        <end position="526"/>
    </location>
</feature>
<feature type="transmembrane region" description="Helical" evidence="11">
    <location>
        <begin position="323"/>
        <end position="342"/>
    </location>
</feature>
<dbReference type="Gene3D" id="1.10.3080.10">
    <property type="entry name" value="Clc chloride channel"/>
    <property type="match status" value="1"/>
</dbReference>
<feature type="transmembrane region" description="Helical" evidence="11">
    <location>
        <begin position="31"/>
        <end position="50"/>
    </location>
</feature>
<evidence type="ECO:0000256" key="11">
    <source>
        <dbReference type="SAM" id="Phobius"/>
    </source>
</evidence>
<evidence type="ECO:0000256" key="3">
    <source>
        <dbReference type="ARBA" id="ARBA00022692"/>
    </source>
</evidence>
<feature type="transmembrane region" description="Helical" evidence="11">
    <location>
        <begin position="250"/>
        <end position="270"/>
    </location>
</feature>
<dbReference type="SUPFAM" id="SSF81340">
    <property type="entry name" value="Clc chloride channel"/>
    <property type="match status" value="1"/>
</dbReference>
<evidence type="ECO:0000313" key="14">
    <source>
        <dbReference type="Proteomes" id="UP000005695"/>
    </source>
</evidence>
<dbReference type="Pfam" id="PF00571">
    <property type="entry name" value="CBS"/>
    <property type="match status" value="2"/>
</dbReference>
<dbReference type="SMART" id="SM00116">
    <property type="entry name" value="CBS"/>
    <property type="match status" value="2"/>
</dbReference>
<feature type="transmembrane region" description="Helical" evidence="11">
    <location>
        <begin position="210"/>
        <end position="230"/>
    </location>
</feature>
<proteinExistence type="predicted"/>
<dbReference type="InterPro" id="IPR046342">
    <property type="entry name" value="CBS_dom_sf"/>
</dbReference>
<keyword evidence="4 11" id="KW-1133">Transmembrane helix</keyword>
<dbReference type="Pfam" id="PF00654">
    <property type="entry name" value="Voltage_CLC"/>
    <property type="match status" value="1"/>
</dbReference>
<dbReference type="InterPro" id="IPR014743">
    <property type="entry name" value="Cl-channel_core"/>
</dbReference>
<name>Q1JXR8_DESA6</name>
<evidence type="ECO:0000256" key="2">
    <source>
        <dbReference type="ARBA" id="ARBA00022448"/>
    </source>
</evidence>
<dbReference type="PANTHER" id="PTHR43427">
    <property type="entry name" value="CHLORIDE CHANNEL PROTEIN CLC-E"/>
    <property type="match status" value="1"/>
</dbReference>
<keyword evidence="7" id="KW-0869">Chloride channel</keyword>
<dbReference type="PANTHER" id="PTHR43427:SF6">
    <property type="entry name" value="CHLORIDE CHANNEL PROTEIN CLC-E"/>
    <property type="match status" value="1"/>
</dbReference>
<dbReference type="InterPro" id="IPR050368">
    <property type="entry name" value="ClC-type_chloride_channel"/>
</dbReference>
<accession>Q1JXR8</accession>
<feature type="transmembrane region" description="Helical" evidence="11">
    <location>
        <begin position="175"/>
        <end position="198"/>
    </location>
</feature>
<evidence type="ECO:0000259" key="12">
    <source>
        <dbReference type="PROSITE" id="PS51371"/>
    </source>
</evidence>
<feature type="transmembrane region" description="Helical" evidence="11">
    <location>
        <begin position="81"/>
        <end position="102"/>
    </location>
</feature>
<evidence type="ECO:0000256" key="7">
    <source>
        <dbReference type="ARBA" id="ARBA00023173"/>
    </source>
</evidence>
<sequence length="606" mass="65423">MSLGTIPRIFDWLRRVGLAVLGRFRISENTFMAILAVAIGLLSGLCNYAFRQAIEFFHWLVIEQGMELFQISWHQWSASRWLAILFPLAGALLMIPFGLWFAKDLKFGFSSFLEQVNLRGAKIPGRTIITRGLASAITLGTGGSAGQEGPIAQIGGAVGSQFGQGFKVSGNRLKVLVACGVSGGVAATFNAPIAGVFFAQEIVLLSSFEISSFTSIVIASGMSTVVSRALIGNEIAFHIPPYQVGSHWELLLYVALGAVIGGLAAGFIDVHFRVKDLFDKLRVSRLMKPIIGALLVGFIGVGFPQVFGNGYDFMGEFLNGQGAWYLLLALILFKAIATSITLGSGLPGGLFAPVLYIGAVTGGAFGHIAQMLFPSLAIAPGSYALIGMGAFLSAATHAPMTAIFLLFEMTASYQVIVPIMLSCVVGTAISRHFKKESLDTVELAKAGIDLEAGKERNIMKSIRVDDVMTQKLETVPEGMTLRQFTEFISNTKHTNFPLLNPAGEMTGIISIQDFLGVVFEKDLMDLVVVKELATTEVTTVFGDENLDQAMRKIGYRNIEQLPVVDRQQQSRLIGIVSRRDMVSAYNKALMARSLEEEHDGSSHASA</sequence>
<reference evidence="13" key="1">
    <citation type="submission" date="2006-05" db="EMBL/GenBank/DDBJ databases">
        <title>Annotation of the draft genome assembly of Desulfuromonas acetoxidans DSM 684.</title>
        <authorList>
            <consortium name="US DOE Joint Genome Institute (JGI-ORNL)"/>
            <person name="Larimer F."/>
            <person name="Land M."/>
            <person name="Hauser L."/>
        </authorList>
    </citation>
    <scope>NUCLEOTIDE SEQUENCE [LARGE SCALE GENOMIC DNA]</scope>
    <source>
        <strain evidence="13">DSM 684</strain>
    </source>
</reference>
<keyword evidence="6 11" id="KW-0472">Membrane</keyword>
<dbReference type="Proteomes" id="UP000005695">
    <property type="component" value="Unassembled WGS sequence"/>
</dbReference>
<feature type="transmembrane region" description="Helical" evidence="11">
    <location>
        <begin position="290"/>
        <end position="311"/>
    </location>
</feature>
<dbReference type="PROSITE" id="PS51371">
    <property type="entry name" value="CBS"/>
    <property type="match status" value="2"/>
</dbReference>
<dbReference type="InterPro" id="IPR000644">
    <property type="entry name" value="CBS_dom"/>
</dbReference>
<evidence type="ECO:0000256" key="8">
    <source>
        <dbReference type="ARBA" id="ARBA00023214"/>
    </source>
</evidence>
<dbReference type="RefSeq" id="WP_006001667.1">
    <property type="nucleotide sequence ID" value="NZ_AAEW02000014.1"/>
</dbReference>
<feature type="transmembrane region" description="Helical" evidence="11">
    <location>
        <begin position="385"/>
        <end position="407"/>
    </location>
</feature>
<keyword evidence="2" id="KW-0813">Transport</keyword>
<dbReference type="GO" id="GO:0005254">
    <property type="term" value="F:chloride channel activity"/>
    <property type="evidence" value="ECO:0007669"/>
    <property type="project" value="UniProtKB-KW"/>
</dbReference>
<evidence type="ECO:0000313" key="13">
    <source>
        <dbReference type="EMBL" id="EAT15075.1"/>
    </source>
</evidence>
<evidence type="ECO:0000256" key="6">
    <source>
        <dbReference type="ARBA" id="ARBA00023136"/>
    </source>
</evidence>
<gene>
    <name evidence="13" type="ORF">Dace_1152</name>
</gene>
<keyword evidence="9" id="KW-0407">Ion channel</keyword>
<comment type="subcellular location">
    <subcellularLocation>
        <location evidence="1">Membrane</location>
        <topology evidence="1">Multi-pass membrane protein</topology>
    </subcellularLocation>
</comment>